<evidence type="ECO:0000256" key="4">
    <source>
        <dbReference type="ARBA" id="ARBA00022692"/>
    </source>
</evidence>
<organism evidence="10">
    <name type="scientific">Candidatus Paraimprobicoccus trichonymphae</name>
    <dbReference type="NCBI Taxonomy" id="3033793"/>
    <lineage>
        <taxon>Bacteria</taxon>
        <taxon>Bacillati</taxon>
        <taxon>Bacillota</taxon>
        <taxon>Clostridia</taxon>
        <taxon>Candidatus Paraimprobicoccus</taxon>
    </lineage>
</organism>
<feature type="transmembrane region" description="Helical" evidence="9">
    <location>
        <begin position="353"/>
        <end position="375"/>
    </location>
</feature>
<dbReference type="InterPro" id="IPR004667">
    <property type="entry name" value="ADP_ATP_car_bac_type"/>
</dbReference>
<feature type="transmembrane region" description="Helical" evidence="9">
    <location>
        <begin position="381"/>
        <end position="400"/>
    </location>
</feature>
<feature type="transmembrane region" description="Helical" evidence="9">
    <location>
        <begin position="464"/>
        <end position="483"/>
    </location>
</feature>
<feature type="transmembrane region" description="Helical" evidence="9">
    <location>
        <begin position="326"/>
        <end position="346"/>
    </location>
</feature>
<feature type="transmembrane region" description="Helical" evidence="9">
    <location>
        <begin position="30"/>
        <end position="47"/>
    </location>
</feature>
<evidence type="ECO:0000256" key="9">
    <source>
        <dbReference type="RuleBase" id="RU363121"/>
    </source>
</evidence>
<dbReference type="InterPro" id="IPR036259">
    <property type="entry name" value="MFS_trans_sf"/>
</dbReference>
<keyword evidence="3 9" id="KW-0813">Transport</keyword>
<proteinExistence type="inferred from homology"/>
<dbReference type="Pfam" id="PF03219">
    <property type="entry name" value="TLC"/>
    <property type="match status" value="1"/>
</dbReference>
<name>A0AA48KZT1_9FIRM</name>
<keyword evidence="5 9" id="KW-0547">Nucleotide-binding</keyword>
<dbReference type="GO" id="GO:0005524">
    <property type="term" value="F:ATP binding"/>
    <property type="evidence" value="ECO:0007669"/>
    <property type="project" value="UniProtKB-KW"/>
</dbReference>
<dbReference type="PANTHER" id="PTHR31187:SF1">
    <property type="entry name" value="ADP,ATP CARRIER PROTEIN 1"/>
    <property type="match status" value="1"/>
</dbReference>
<dbReference type="GO" id="GO:0016020">
    <property type="term" value="C:membrane"/>
    <property type="evidence" value="ECO:0007669"/>
    <property type="project" value="UniProtKB-SubCell"/>
</dbReference>
<dbReference type="PANTHER" id="PTHR31187">
    <property type="match status" value="1"/>
</dbReference>
<evidence type="ECO:0000256" key="1">
    <source>
        <dbReference type="ARBA" id="ARBA00004141"/>
    </source>
</evidence>
<comment type="subcellular location">
    <subcellularLocation>
        <location evidence="1 9">Membrane</location>
        <topology evidence="1 9">Multi-pass membrane protein</topology>
    </subcellularLocation>
</comment>
<reference evidence="10" key="1">
    <citation type="journal article" date="2023" name="ISME J.">
        <title>Emergence of putative energy parasites within Clostridia revealed by genome analysis of a novel endosymbiotic clade.</title>
        <authorList>
            <person name="Takahashi K."/>
            <person name="Kuwahara H."/>
            <person name="Horikawa Y."/>
            <person name="Izawa K."/>
            <person name="Kato D."/>
            <person name="Inagaki T."/>
            <person name="Yuki M."/>
            <person name="Ohkuma M."/>
            <person name="Hongoh Y."/>
        </authorList>
    </citation>
    <scope>NUCLEOTIDE SEQUENCE</scope>
    <source>
        <strain evidence="10">RsTa-C01</strain>
    </source>
</reference>
<evidence type="ECO:0000256" key="3">
    <source>
        <dbReference type="ARBA" id="ARBA00022448"/>
    </source>
</evidence>
<protein>
    <recommendedName>
        <fullName evidence="9">ADP,ATP carrier protein</fullName>
    </recommendedName>
</protein>
<dbReference type="AlphaFoldDB" id="A0AA48KZT1"/>
<dbReference type="KEGG" id="ptrh:RsTaC01_0363"/>
<keyword evidence="8 9" id="KW-0472">Membrane</keyword>
<dbReference type="Proteomes" id="UP001335720">
    <property type="component" value="Chromosome"/>
</dbReference>
<keyword evidence="6 9" id="KW-0067">ATP-binding</keyword>
<feature type="transmembrane region" description="Helical" evidence="9">
    <location>
        <begin position="192"/>
        <end position="212"/>
    </location>
</feature>
<accession>A0AA48KZT1</accession>
<dbReference type="SUPFAM" id="SSF103473">
    <property type="entry name" value="MFS general substrate transporter"/>
    <property type="match status" value="1"/>
</dbReference>
<keyword evidence="4 9" id="KW-0812">Transmembrane</keyword>
<feature type="transmembrane region" description="Helical" evidence="9">
    <location>
        <begin position="284"/>
        <end position="306"/>
    </location>
</feature>
<evidence type="ECO:0000256" key="6">
    <source>
        <dbReference type="ARBA" id="ARBA00022840"/>
    </source>
</evidence>
<sequence length="501" mass="56541">MVETVKNSKEEFSGLRAILWPVHNHEVKKFVPMCLLMFCILFVYTMVRDLKDVFIIKYAVMGAPELIPILKIFFVMPFAFFIVMVYSTLINKFGTTKTFYVMITSFMSFYLIFILFLFPNINYLHLNAEKVKIMQDGAPGIFSYIIPCLTNWVYSLFYTISETWGTIAVSSLFWQFANQVTKKNEVRRFYGLYPLIGNWGVIVSGASLQRMSKGASDAMFTKNVYVLISACIFFCLATMAVYHYIHRKVMTDPTLYSPEEIVEKKKKEKVSMMDGINILFKTPYLLLICALVIAYGVIINLVEVVWKAHMNRTFTDSGSYANMMSNVSIFTGIFTICATIFSTYILRRFSWKIAALIVPIGTFVFGSLFYILILYNNATPGAVMLGASVPILAVWVGLIADALSKSVKYCLFDPTKSMAYIPLDKDTKTKGQAAVEVIGGRAGKAGGAAVTFFLTNIMVPGSKIMRHLGILITVFVLASIWWISSVLKLSKSYEAKIIENK</sequence>
<feature type="transmembrane region" description="Helical" evidence="9">
    <location>
        <begin position="68"/>
        <end position="87"/>
    </location>
</feature>
<feature type="transmembrane region" description="Helical" evidence="9">
    <location>
        <begin position="138"/>
        <end position="157"/>
    </location>
</feature>
<dbReference type="EMBL" id="AP027925">
    <property type="protein sequence ID" value="BED92579.1"/>
    <property type="molecule type" value="Genomic_DNA"/>
</dbReference>
<dbReference type="NCBIfam" id="TIGR00769">
    <property type="entry name" value="AAA"/>
    <property type="match status" value="1"/>
</dbReference>
<evidence type="ECO:0000256" key="2">
    <source>
        <dbReference type="ARBA" id="ARBA00007127"/>
    </source>
</evidence>
<evidence type="ECO:0000256" key="8">
    <source>
        <dbReference type="ARBA" id="ARBA00023136"/>
    </source>
</evidence>
<evidence type="ECO:0000256" key="7">
    <source>
        <dbReference type="ARBA" id="ARBA00022989"/>
    </source>
</evidence>
<dbReference type="GO" id="GO:0005471">
    <property type="term" value="F:ATP:ADP antiporter activity"/>
    <property type="evidence" value="ECO:0007669"/>
    <property type="project" value="InterPro"/>
</dbReference>
<evidence type="ECO:0000313" key="10">
    <source>
        <dbReference type="EMBL" id="BED92579.1"/>
    </source>
</evidence>
<feature type="transmembrane region" description="Helical" evidence="9">
    <location>
        <begin position="99"/>
        <end position="118"/>
    </location>
</feature>
<feature type="transmembrane region" description="Helical" evidence="9">
    <location>
        <begin position="224"/>
        <end position="245"/>
    </location>
</feature>
<evidence type="ECO:0000256" key="5">
    <source>
        <dbReference type="ARBA" id="ARBA00022741"/>
    </source>
</evidence>
<gene>
    <name evidence="10" type="ORF">RsTaC01_0363</name>
</gene>
<keyword evidence="7 9" id="KW-1133">Transmembrane helix</keyword>
<comment type="similarity">
    <text evidence="2 9">Belongs to the ADP/ATP translocase tlc family.</text>
</comment>